<evidence type="ECO:0000256" key="8">
    <source>
        <dbReference type="ARBA" id="ARBA00048779"/>
    </source>
</evidence>
<evidence type="ECO:0000256" key="6">
    <source>
        <dbReference type="ARBA" id="ARBA00023002"/>
    </source>
</evidence>
<dbReference type="Proteomes" id="UP000226079">
    <property type="component" value="Unassembled WGS sequence"/>
</dbReference>
<sequence>MSILATLLRGPLLSLARSDRARRLAVKVPITAAVVSRFVPGETVDECLKAVRALAANGLLTTIDHLGEDTSSEADAAAIRDAYLRLLTALAEAGLTDVAEVSVKLTALGIGLPDGRRIALANARAICAAAQEVGTTVTVDAEDHTTTDTTLGILAELRREFPGTAGVLQAYLHRTIEDVAVLNGEGSRIRLCKGAYAEPAEVAHQTREEVSASYLACTRVLMDGAGLPMLATHDPELITAIPELAGAAGRGKGEYEFQMLYGIRTDEQRRLAAAGETVRVYVPYGTDWWGYFIRRLAERPANLAFFLRALFGR</sequence>
<evidence type="ECO:0000256" key="5">
    <source>
        <dbReference type="ARBA" id="ARBA00022827"/>
    </source>
</evidence>
<feature type="binding site" evidence="10">
    <location>
        <position position="169"/>
    </location>
    <ligand>
        <name>FAD</name>
        <dbReference type="ChEBI" id="CHEBI:57692"/>
    </ligand>
</feature>
<dbReference type="RefSeq" id="WP_245840561.1">
    <property type="nucleotide sequence ID" value="NZ_PDJC01000001.1"/>
</dbReference>
<keyword evidence="7" id="KW-0642">Proline metabolism</keyword>
<dbReference type="InterPro" id="IPR015659">
    <property type="entry name" value="Proline_oxidase"/>
</dbReference>
<feature type="binding site" evidence="9">
    <location>
        <position position="294"/>
    </location>
    <ligand>
        <name>substrate</name>
    </ligand>
</feature>
<dbReference type="SUPFAM" id="SSF51730">
    <property type="entry name" value="FAD-linked oxidoreductase"/>
    <property type="match status" value="1"/>
</dbReference>
<dbReference type="PANTHER" id="PTHR13914">
    <property type="entry name" value="PROLINE OXIDASE"/>
    <property type="match status" value="1"/>
</dbReference>
<dbReference type="Pfam" id="PF01619">
    <property type="entry name" value="Pro_dh"/>
    <property type="match status" value="1"/>
</dbReference>
<reference evidence="12 13" key="1">
    <citation type="submission" date="2017-10" db="EMBL/GenBank/DDBJ databases">
        <title>Sequencing the genomes of 1000 actinobacteria strains.</title>
        <authorList>
            <person name="Klenk H.-P."/>
        </authorList>
    </citation>
    <scope>NUCLEOTIDE SEQUENCE [LARGE SCALE GENOMIC DNA]</scope>
    <source>
        <strain evidence="12 13">DSM 15597</strain>
    </source>
</reference>
<name>A0A2A9CNE9_9ACTN</name>
<feature type="binding site" evidence="9">
    <location>
        <position position="295"/>
    </location>
    <ligand>
        <name>substrate</name>
    </ligand>
</feature>
<dbReference type="InterPro" id="IPR002872">
    <property type="entry name" value="Proline_DH_dom"/>
</dbReference>
<evidence type="ECO:0000256" key="3">
    <source>
        <dbReference type="ARBA" id="ARBA00022630"/>
    </source>
</evidence>
<evidence type="ECO:0000256" key="9">
    <source>
        <dbReference type="PIRSR" id="PIRSR000196-1"/>
    </source>
</evidence>
<comment type="pathway">
    <text evidence="1">Amino-acid degradation; L-proline degradation into L-glutamate; L-glutamate from L-proline: step 1/2.</text>
</comment>
<feature type="binding site" evidence="10">
    <location>
        <begin position="193"/>
        <end position="195"/>
    </location>
    <ligand>
        <name>FAD</name>
        <dbReference type="ChEBI" id="CHEBI:57692"/>
    </ligand>
</feature>
<dbReference type="EC" id="1.5.5.2" evidence="2"/>
<keyword evidence="6" id="KW-0560">Oxidoreductase</keyword>
<dbReference type="GO" id="GO:0000166">
    <property type="term" value="F:nucleotide binding"/>
    <property type="evidence" value="ECO:0007669"/>
    <property type="project" value="UniProtKB-KW"/>
</dbReference>
<dbReference type="UniPathway" id="UPA00261">
    <property type="reaction ID" value="UER00373"/>
</dbReference>
<proteinExistence type="predicted"/>
<feature type="binding site" evidence="10">
    <location>
        <begin position="232"/>
        <end position="233"/>
    </location>
    <ligand>
        <name>FAD</name>
        <dbReference type="ChEBI" id="CHEBI:57692"/>
    </ligand>
</feature>
<dbReference type="GO" id="GO:0004657">
    <property type="term" value="F:proline dehydrogenase activity"/>
    <property type="evidence" value="ECO:0007669"/>
    <property type="project" value="UniProtKB-EC"/>
</dbReference>
<evidence type="ECO:0000256" key="1">
    <source>
        <dbReference type="ARBA" id="ARBA00004739"/>
    </source>
</evidence>
<evidence type="ECO:0000256" key="4">
    <source>
        <dbReference type="ARBA" id="ARBA00022741"/>
    </source>
</evidence>
<evidence type="ECO:0000313" key="13">
    <source>
        <dbReference type="Proteomes" id="UP000226079"/>
    </source>
</evidence>
<evidence type="ECO:0000313" key="12">
    <source>
        <dbReference type="EMBL" id="PFG15676.1"/>
    </source>
</evidence>
<comment type="caution">
    <text evidence="12">The sequence shown here is derived from an EMBL/GenBank/DDBJ whole genome shotgun (WGS) entry which is preliminary data.</text>
</comment>
<dbReference type="GO" id="GO:0010133">
    <property type="term" value="P:L-proline catabolic process to L-glutamate"/>
    <property type="evidence" value="ECO:0007669"/>
    <property type="project" value="UniProtKB-UniPathway"/>
</dbReference>
<evidence type="ECO:0000256" key="2">
    <source>
        <dbReference type="ARBA" id="ARBA00012695"/>
    </source>
</evidence>
<keyword evidence="13" id="KW-1185">Reference proteome</keyword>
<dbReference type="PIRSF" id="PIRSF000196">
    <property type="entry name" value="Pro_dehydrog"/>
    <property type="match status" value="1"/>
</dbReference>
<dbReference type="PANTHER" id="PTHR13914:SF0">
    <property type="entry name" value="PROLINE DEHYDROGENASE 1, MITOCHONDRIAL"/>
    <property type="match status" value="1"/>
</dbReference>
<dbReference type="Gene3D" id="3.20.20.220">
    <property type="match status" value="1"/>
</dbReference>
<evidence type="ECO:0000259" key="11">
    <source>
        <dbReference type="Pfam" id="PF01619"/>
    </source>
</evidence>
<comment type="catalytic activity">
    <reaction evidence="8">
        <text>L-proline + a quinone = (S)-1-pyrroline-5-carboxylate + a quinol + H(+)</text>
        <dbReference type="Rhea" id="RHEA:23784"/>
        <dbReference type="ChEBI" id="CHEBI:15378"/>
        <dbReference type="ChEBI" id="CHEBI:17388"/>
        <dbReference type="ChEBI" id="CHEBI:24646"/>
        <dbReference type="ChEBI" id="CHEBI:60039"/>
        <dbReference type="ChEBI" id="CHEBI:132124"/>
        <dbReference type="EC" id="1.5.5.2"/>
    </reaction>
</comment>
<protein>
    <recommendedName>
        <fullName evidence="2">proline dehydrogenase</fullName>
        <ecNumber evidence="2">1.5.5.2</ecNumber>
    </recommendedName>
</protein>
<gene>
    <name evidence="12" type="ORF">ATK74_0196</name>
</gene>
<keyword evidence="5 10" id="KW-0274">FAD</keyword>
<comment type="cofactor">
    <cofactor evidence="10">
        <name>FAD</name>
        <dbReference type="ChEBI" id="CHEBI:57692"/>
    </cofactor>
    <text evidence="10">Binds 1 FAD per subunit.</text>
</comment>
<dbReference type="EMBL" id="PDJC01000001">
    <property type="protein sequence ID" value="PFG15676.1"/>
    <property type="molecule type" value="Genomic_DNA"/>
</dbReference>
<keyword evidence="3" id="KW-0285">Flavoprotein</keyword>
<dbReference type="InterPro" id="IPR008219">
    <property type="entry name" value="PRODH_bac_arc"/>
</dbReference>
<accession>A0A2A9CNE9</accession>
<evidence type="ECO:0000256" key="10">
    <source>
        <dbReference type="PIRSR" id="PIRSR000196-2"/>
    </source>
</evidence>
<feature type="binding site" evidence="9">
    <location>
        <position position="104"/>
    </location>
    <ligand>
        <name>substrate</name>
    </ligand>
</feature>
<dbReference type="AlphaFoldDB" id="A0A2A9CNE9"/>
<evidence type="ECO:0000256" key="7">
    <source>
        <dbReference type="ARBA" id="ARBA00023062"/>
    </source>
</evidence>
<organism evidence="12 13">
    <name type="scientific">Propionicimonas paludicola</name>
    <dbReference type="NCBI Taxonomy" id="185243"/>
    <lineage>
        <taxon>Bacteria</taxon>
        <taxon>Bacillati</taxon>
        <taxon>Actinomycetota</taxon>
        <taxon>Actinomycetes</taxon>
        <taxon>Propionibacteriales</taxon>
        <taxon>Nocardioidaceae</taxon>
        <taxon>Propionicimonas</taxon>
    </lineage>
</organism>
<keyword evidence="4 10" id="KW-0547">Nucleotide-binding</keyword>
<dbReference type="InterPro" id="IPR029041">
    <property type="entry name" value="FAD-linked_oxidoreductase-like"/>
</dbReference>
<feature type="domain" description="Proline dehydrogenase" evidence="11">
    <location>
        <begin position="47"/>
        <end position="305"/>
    </location>
</feature>